<evidence type="ECO:0000313" key="11">
    <source>
        <dbReference type="Proteomes" id="UP000034140"/>
    </source>
</evidence>
<dbReference type="Proteomes" id="UP000034140">
    <property type="component" value="Unassembled WGS sequence"/>
</dbReference>
<feature type="modified residue" description="4-aspartylphosphate" evidence="6">
    <location>
        <position position="57"/>
    </location>
</feature>
<dbReference type="InterPro" id="IPR001867">
    <property type="entry name" value="OmpR/PhoB-type_DNA-bd"/>
</dbReference>
<evidence type="ECO:0000256" key="2">
    <source>
        <dbReference type="ARBA" id="ARBA00023012"/>
    </source>
</evidence>
<dbReference type="Pfam" id="PF00486">
    <property type="entry name" value="Trans_reg_C"/>
    <property type="match status" value="1"/>
</dbReference>
<name>A0A0G0DEP9_9BACT</name>
<evidence type="ECO:0000256" key="5">
    <source>
        <dbReference type="ARBA" id="ARBA00023163"/>
    </source>
</evidence>
<dbReference type="InterPro" id="IPR011006">
    <property type="entry name" value="CheY-like_superfamily"/>
</dbReference>
<feature type="domain" description="OmpR/PhoB-type" evidence="9">
    <location>
        <begin position="127"/>
        <end position="225"/>
    </location>
</feature>
<dbReference type="SMART" id="SM00448">
    <property type="entry name" value="REC"/>
    <property type="match status" value="1"/>
</dbReference>
<dbReference type="PROSITE" id="PS51755">
    <property type="entry name" value="OMPR_PHOB"/>
    <property type="match status" value="1"/>
</dbReference>
<protein>
    <submittedName>
        <fullName evidence="10">Transcriptional regulator</fullName>
    </submittedName>
</protein>
<reference evidence="10 11" key="1">
    <citation type="journal article" date="2015" name="Nature">
        <title>rRNA introns, odd ribosomes, and small enigmatic genomes across a large radiation of phyla.</title>
        <authorList>
            <person name="Brown C.T."/>
            <person name="Hug L.A."/>
            <person name="Thomas B.C."/>
            <person name="Sharon I."/>
            <person name="Castelle C.J."/>
            <person name="Singh A."/>
            <person name="Wilkins M.J."/>
            <person name="Williams K.H."/>
            <person name="Banfield J.F."/>
        </authorList>
    </citation>
    <scope>NUCLEOTIDE SEQUENCE [LARGE SCALE GENOMIC DNA]</scope>
</reference>
<evidence type="ECO:0000259" key="9">
    <source>
        <dbReference type="PROSITE" id="PS51755"/>
    </source>
</evidence>
<sequence>MISKAIGPKVLLVEENNHLFNILKPCFSNHNVRLTRVKNISEILSILNNKYSLLLLDIHLPNSENQLMVKRIREENLFTPIIAFGPRNSDYEIESFRLGINIYHSKPIHCKLLQAQISQLISSFEKPVILNMGDIRIEISSHSFFIFNKRIPLTYQEFHLLFLLIMANGNILSKNTISRNFTHNHRDVSYAAIDTLISRIRTKLRPHLEDTFIKTEYKLGYRINPKYLKSFCIEKLVD</sequence>
<dbReference type="GO" id="GO:0000156">
    <property type="term" value="F:phosphorelay response regulator activity"/>
    <property type="evidence" value="ECO:0007669"/>
    <property type="project" value="TreeGrafter"/>
</dbReference>
<dbReference type="InterPro" id="IPR001789">
    <property type="entry name" value="Sig_transdc_resp-reg_receiver"/>
</dbReference>
<feature type="domain" description="Response regulatory" evidence="8">
    <location>
        <begin position="9"/>
        <end position="121"/>
    </location>
</feature>
<evidence type="ECO:0000313" key="10">
    <source>
        <dbReference type="EMBL" id="KKP92769.1"/>
    </source>
</evidence>
<evidence type="ECO:0000256" key="6">
    <source>
        <dbReference type="PROSITE-ProRule" id="PRU00169"/>
    </source>
</evidence>
<dbReference type="PROSITE" id="PS50110">
    <property type="entry name" value="RESPONSE_REGULATORY"/>
    <property type="match status" value="1"/>
</dbReference>
<dbReference type="InterPro" id="IPR039420">
    <property type="entry name" value="WalR-like"/>
</dbReference>
<dbReference type="AlphaFoldDB" id="A0A0G0DEP9"/>
<dbReference type="InterPro" id="IPR036388">
    <property type="entry name" value="WH-like_DNA-bd_sf"/>
</dbReference>
<dbReference type="Gene3D" id="1.10.10.10">
    <property type="entry name" value="Winged helix-like DNA-binding domain superfamily/Winged helix DNA-binding domain"/>
    <property type="match status" value="1"/>
</dbReference>
<evidence type="ECO:0000259" key="8">
    <source>
        <dbReference type="PROSITE" id="PS50110"/>
    </source>
</evidence>
<comment type="caution">
    <text evidence="10">The sequence shown here is derived from an EMBL/GenBank/DDBJ whole genome shotgun (WGS) entry which is preliminary data.</text>
</comment>
<keyword evidence="1 6" id="KW-0597">Phosphoprotein</keyword>
<organism evidence="10 11">
    <name type="scientific">candidate division WS6 bacterium GW2011_GWC1_36_11</name>
    <dbReference type="NCBI Taxonomy" id="1619090"/>
    <lineage>
        <taxon>Bacteria</taxon>
        <taxon>Candidatus Dojkabacteria</taxon>
    </lineage>
</organism>
<dbReference type="SMART" id="SM00862">
    <property type="entry name" value="Trans_reg_C"/>
    <property type="match status" value="1"/>
</dbReference>
<dbReference type="InterPro" id="IPR016032">
    <property type="entry name" value="Sig_transdc_resp-reg_C-effctor"/>
</dbReference>
<proteinExistence type="predicted"/>
<evidence type="ECO:0000256" key="1">
    <source>
        <dbReference type="ARBA" id="ARBA00022553"/>
    </source>
</evidence>
<dbReference type="EMBL" id="LBRE01000005">
    <property type="protein sequence ID" value="KKP92769.1"/>
    <property type="molecule type" value="Genomic_DNA"/>
</dbReference>
<evidence type="ECO:0000256" key="7">
    <source>
        <dbReference type="PROSITE-ProRule" id="PRU01091"/>
    </source>
</evidence>
<evidence type="ECO:0000256" key="3">
    <source>
        <dbReference type="ARBA" id="ARBA00023015"/>
    </source>
</evidence>
<dbReference type="GO" id="GO:0032993">
    <property type="term" value="C:protein-DNA complex"/>
    <property type="evidence" value="ECO:0007669"/>
    <property type="project" value="TreeGrafter"/>
</dbReference>
<dbReference type="GO" id="GO:0000976">
    <property type="term" value="F:transcription cis-regulatory region binding"/>
    <property type="evidence" value="ECO:0007669"/>
    <property type="project" value="TreeGrafter"/>
</dbReference>
<dbReference type="CDD" id="cd00383">
    <property type="entry name" value="trans_reg_C"/>
    <property type="match status" value="1"/>
</dbReference>
<keyword evidence="5" id="KW-0804">Transcription</keyword>
<keyword evidence="4 7" id="KW-0238">DNA-binding</keyword>
<dbReference type="PANTHER" id="PTHR48111">
    <property type="entry name" value="REGULATOR OF RPOS"/>
    <property type="match status" value="1"/>
</dbReference>
<feature type="DNA-binding region" description="OmpR/PhoB-type" evidence="7">
    <location>
        <begin position="127"/>
        <end position="225"/>
    </location>
</feature>
<accession>A0A0G0DEP9</accession>
<dbReference type="GO" id="GO:0006355">
    <property type="term" value="P:regulation of DNA-templated transcription"/>
    <property type="evidence" value="ECO:0007669"/>
    <property type="project" value="InterPro"/>
</dbReference>
<keyword evidence="2" id="KW-0902">Two-component regulatory system</keyword>
<keyword evidence="3" id="KW-0805">Transcription regulation</keyword>
<dbReference type="GO" id="GO:0005829">
    <property type="term" value="C:cytosol"/>
    <property type="evidence" value="ECO:0007669"/>
    <property type="project" value="TreeGrafter"/>
</dbReference>
<dbReference type="SUPFAM" id="SSF46894">
    <property type="entry name" value="C-terminal effector domain of the bipartite response regulators"/>
    <property type="match status" value="1"/>
</dbReference>
<evidence type="ECO:0000256" key="4">
    <source>
        <dbReference type="ARBA" id="ARBA00023125"/>
    </source>
</evidence>
<dbReference type="Gene3D" id="3.40.50.2300">
    <property type="match status" value="1"/>
</dbReference>
<dbReference type="SUPFAM" id="SSF52172">
    <property type="entry name" value="CheY-like"/>
    <property type="match status" value="1"/>
</dbReference>
<dbReference type="Pfam" id="PF00072">
    <property type="entry name" value="Response_reg"/>
    <property type="match status" value="1"/>
</dbReference>
<dbReference type="PANTHER" id="PTHR48111:SF1">
    <property type="entry name" value="TWO-COMPONENT RESPONSE REGULATOR ORR33"/>
    <property type="match status" value="1"/>
</dbReference>
<gene>
    <name evidence="10" type="ORF">UR96_C0005G0008</name>
</gene>